<feature type="transmembrane region" description="Helical" evidence="12">
    <location>
        <begin position="1385"/>
        <end position="1408"/>
    </location>
</feature>
<keyword evidence="6" id="KW-0378">Hydrolase</keyword>
<dbReference type="Pfam" id="PF18861">
    <property type="entry name" value="PTP_tm"/>
    <property type="match status" value="1"/>
</dbReference>
<evidence type="ECO:0000256" key="1">
    <source>
        <dbReference type="ARBA" id="ARBA00004479"/>
    </source>
</evidence>
<feature type="domain" description="Fibronectin type-III" evidence="16">
    <location>
        <begin position="105"/>
        <end position="196"/>
    </location>
</feature>
<dbReference type="Gene3D" id="2.60.40.10">
    <property type="entry name" value="Immunoglobulins"/>
    <property type="match status" value="9"/>
</dbReference>
<dbReference type="GO" id="GO:0016020">
    <property type="term" value="C:membrane"/>
    <property type="evidence" value="ECO:0007669"/>
    <property type="project" value="UniProtKB-SubCell"/>
</dbReference>
<evidence type="ECO:0000256" key="5">
    <source>
        <dbReference type="ARBA" id="ARBA00022737"/>
    </source>
</evidence>
<dbReference type="CDD" id="cd14548">
    <property type="entry name" value="R3-PTPc"/>
    <property type="match status" value="1"/>
</dbReference>
<evidence type="ECO:0000256" key="12">
    <source>
        <dbReference type="SAM" id="Phobius"/>
    </source>
</evidence>
<evidence type="ECO:0000259" key="15">
    <source>
        <dbReference type="PROSITE" id="PS50056"/>
    </source>
</evidence>
<dbReference type="EC" id="3.1.3.48" evidence="2"/>
<dbReference type="FunFam" id="3.90.190.10:FF:000009">
    <property type="entry name" value="Receptor-type tyrosine-protein phosphatase beta"/>
    <property type="match status" value="1"/>
</dbReference>
<feature type="domain" description="Tyrosine specific protein phosphatases" evidence="15">
    <location>
        <begin position="1633"/>
        <end position="1707"/>
    </location>
</feature>
<dbReference type="OrthoDB" id="6277409at2759"/>
<evidence type="ECO:0000256" key="2">
    <source>
        <dbReference type="ARBA" id="ARBA00013064"/>
    </source>
</evidence>
<organism evidence="17 18">
    <name type="scientific">Crassostrea virginica</name>
    <name type="common">Eastern oyster</name>
    <dbReference type="NCBI Taxonomy" id="6565"/>
    <lineage>
        <taxon>Eukaryota</taxon>
        <taxon>Metazoa</taxon>
        <taxon>Spiralia</taxon>
        <taxon>Lophotrochozoa</taxon>
        <taxon>Mollusca</taxon>
        <taxon>Bivalvia</taxon>
        <taxon>Autobranchia</taxon>
        <taxon>Pteriomorphia</taxon>
        <taxon>Ostreida</taxon>
        <taxon>Ostreoidea</taxon>
        <taxon>Ostreidae</taxon>
        <taxon>Crassostrea</taxon>
    </lineage>
</organism>
<feature type="signal peptide" evidence="13">
    <location>
        <begin position="1"/>
        <end position="19"/>
    </location>
</feature>
<dbReference type="PROSITE" id="PS50055">
    <property type="entry name" value="TYR_PHOSPHATASE_PTP"/>
    <property type="match status" value="1"/>
</dbReference>
<dbReference type="PROSITE" id="PS50056">
    <property type="entry name" value="TYR_PHOSPHATASE_2"/>
    <property type="match status" value="1"/>
</dbReference>
<dbReference type="PROSITE" id="PS00383">
    <property type="entry name" value="TYR_PHOSPHATASE_1"/>
    <property type="match status" value="1"/>
</dbReference>
<evidence type="ECO:0000256" key="8">
    <source>
        <dbReference type="ARBA" id="ARBA00022989"/>
    </source>
</evidence>
<dbReference type="InterPro" id="IPR003595">
    <property type="entry name" value="Tyr_Pase_cat"/>
</dbReference>
<dbReference type="SMART" id="SM00060">
    <property type="entry name" value="FN3"/>
    <property type="match status" value="12"/>
</dbReference>
<evidence type="ECO:0000256" key="13">
    <source>
        <dbReference type="SAM" id="SignalP"/>
    </source>
</evidence>
<keyword evidence="3 12" id="KW-0812">Transmembrane</keyword>
<dbReference type="InterPro" id="IPR003961">
    <property type="entry name" value="FN3_dom"/>
</dbReference>
<dbReference type="GO" id="GO:0032502">
    <property type="term" value="P:developmental process"/>
    <property type="evidence" value="ECO:0007669"/>
    <property type="project" value="UniProtKB-ARBA"/>
</dbReference>
<dbReference type="SUPFAM" id="SSF49265">
    <property type="entry name" value="Fibronectin type III"/>
    <property type="match status" value="8"/>
</dbReference>
<reference evidence="18" key="1">
    <citation type="submission" date="2025-08" db="UniProtKB">
        <authorList>
            <consortium name="RefSeq"/>
        </authorList>
    </citation>
    <scope>IDENTIFICATION</scope>
    <source>
        <tissue evidence="18">Whole sample</tissue>
    </source>
</reference>
<proteinExistence type="predicted"/>
<keyword evidence="5" id="KW-0677">Repeat</keyword>
<evidence type="ECO:0000256" key="6">
    <source>
        <dbReference type="ARBA" id="ARBA00022801"/>
    </source>
</evidence>
<dbReference type="InterPro" id="IPR041201">
    <property type="entry name" value="PTPRJ_TM"/>
</dbReference>
<dbReference type="Gene3D" id="3.90.190.10">
    <property type="entry name" value="Protein tyrosine phosphatase superfamily"/>
    <property type="match status" value="1"/>
</dbReference>
<keyword evidence="7" id="KW-0904">Protein phosphatase</keyword>
<dbReference type="PROSITE" id="PS50853">
    <property type="entry name" value="FN3"/>
    <property type="match status" value="7"/>
</dbReference>
<feature type="domain" description="Fibronectin type-III" evidence="16">
    <location>
        <begin position="471"/>
        <end position="558"/>
    </location>
</feature>
<dbReference type="Pfam" id="PF00041">
    <property type="entry name" value="fn3"/>
    <property type="match status" value="6"/>
</dbReference>
<dbReference type="InterPro" id="IPR036116">
    <property type="entry name" value="FN3_sf"/>
</dbReference>
<dbReference type="InterPro" id="IPR029021">
    <property type="entry name" value="Prot-tyrosine_phosphatase-like"/>
</dbReference>
<evidence type="ECO:0000313" key="18">
    <source>
        <dbReference type="RefSeq" id="XP_022288698.1"/>
    </source>
</evidence>
<keyword evidence="9 12" id="KW-0472">Membrane</keyword>
<feature type="domain" description="Fibronectin type-III" evidence="16">
    <location>
        <begin position="559"/>
        <end position="649"/>
    </location>
</feature>
<evidence type="ECO:0000256" key="11">
    <source>
        <dbReference type="ARBA" id="ARBA00051722"/>
    </source>
</evidence>
<comment type="subcellular location">
    <subcellularLocation>
        <location evidence="1">Membrane</location>
        <topology evidence="1">Single-pass type I membrane protein</topology>
    </subcellularLocation>
</comment>
<evidence type="ECO:0000256" key="9">
    <source>
        <dbReference type="ARBA" id="ARBA00023136"/>
    </source>
</evidence>
<dbReference type="InterPro" id="IPR016130">
    <property type="entry name" value="Tyr_Pase_AS"/>
</dbReference>
<feature type="domain" description="Fibronectin type-III" evidence="16">
    <location>
        <begin position="1111"/>
        <end position="1214"/>
    </location>
</feature>
<evidence type="ECO:0000256" key="10">
    <source>
        <dbReference type="ARBA" id="ARBA00023180"/>
    </source>
</evidence>
<evidence type="ECO:0000259" key="16">
    <source>
        <dbReference type="PROSITE" id="PS50853"/>
    </source>
</evidence>
<evidence type="ECO:0000256" key="7">
    <source>
        <dbReference type="ARBA" id="ARBA00022912"/>
    </source>
</evidence>
<dbReference type="InterPro" id="IPR000242">
    <property type="entry name" value="PTP_cat"/>
</dbReference>
<dbReference type="GO" id="GO:0004725">
    <property type="term" value="F:protein tyrosine phosphatase activity"/>
    <property type="evidence" value="ECO:0007669"/>
    <property type="project" value="UniProtKB-EC"/>
</dbReference>
<dbReference type="PRINTS" id="PR00700">
    <property type="entry name" value="PRTYPHPHTASE"/>
</dbReference>
<dbReference type="SUPFAM" id="SSF52799">
    <property type="entry name" value="(Phosphotyrosine protein) phosphatases II"/>
    <property type="match status" value="1"/>
</dbReference>
<gene>
    <name evidence="18" type="primary">LOC111100866</name>
</gene>
<feature type="domain" description="Fibronectin type-III" evidence="16">
    <location>
        <begin position="379"/>
        <end position="470"/>
    </location>
</feature>
<dbReference type="CDD" id="cd00063">
    <property type="entry name" value="FN3"/>
    <property type="match status" value="8"/>
</dbReference>
<feature type="domain" description="Fibronectin type-III" evidence="16">
    <location>
        <begin position="749"/>
        <end position="844"/>
    </location>
</feature>
<dbReference type="Pfam" id="PF00102">
    <property type="entry name" value="Y_phosphatase"/>
    <property type="match status" value="1"/>
</dbReference>
<feature type="chain" id="PRO_5034040803" description="protein-tyrosine-phosphatase" evidence="13">
    <location>
        <begin position="20"/>
        <end position="1748"/>
    </location>
</feature>
<evidence type="ECO:0000256" key="4">
    <source>
        <dbReference type="ARBA" id="ARBA00022729"/>
    </source>
</evidence>
<dbReference type="InterPro" id="IPR000387">
    <property type="entry name" value="Tyr_Pase_dom"/>
</dbReference>
<sequence length="1748" mass="196043">MFYSAVCVWLSVFVCLVSSQENVSITTTEYDITVNITNIYSGQQYRLGYGTVGDNLTWVDLNGGDAATYLLYNIIGRSPGATYQVKVERSGSEVYSQEVTTNPLPPVRIVVTSAGTDYLTISWETNSSSSQDGGRVFVYKDSNQVQVLEASSGQKVNATNLQPGTQYSIKVVTLSKDKASVESQPLGDNTVPLPPTLSSVQAVDTKTLMITWTTQGAHDDVILTATYNHTDNTEKTQKLTCKMMFTMCLVEVEGVPGQRLLIRGYTSLGQRQSGPYSTYHSTKPETVMGLLDNSSSTSHLHLTILPPSFSFFNLYNVEVFRENGSELIFDQNISLSRDETDIFLWNLTAGTLYNFSVTTRTIWEESDIYSTEFVTYPTSPENLQITEVTNSTVTLTWDPVTSGGLDYYQSSINPRETNTMSPVQQDNQDLRRVTFANLVPGKNYTVGVRAAKQKKLSPALSAEFLTLPNPPEMVNVTPISGRELDVDWSPPANGIVDYYTLYLTSDHAHQINVSEKVFISYYRFTSLHPGETYTVHIRSHVANVMSSEVTMSAMTYPSSVAELYVEFVGTQSVNISWPRPNGSTFDTFELTLDPPHVKSPIHIPDADDILQYTFYNLTPGQLYKISIATVNNGTQSDQASVFVITEPLPVEDLNVTSGDPYTLNVEWSTPDPKQQHHFQLQFHDWLDSGNTSQPIVIALHDKLKYETHILNLKPGHHYSVYVQAKQTKDTGNGTLVAYSAWQSVNKTTKPNKVENLTYTAFHSNITLTWLPGNDSMQDSYFIWYRARLHGDYSQWMKKVSEVTQIELSSLFPGLMYEMVVFAVSHSELSPPSVVSALMSPLPPSDLMVAAVDNDSLFLNWTYNTNVTFVESWNVTYTSLIDGATNTVNILANSSQLNVSHNITGLTSGHTYTISIYSIVQKSVSKSVSLNATVQPEMQTVLTEGLVGSRNMTVLYTDTDNYFQYYVFELLTPYSLQKKLQNDTDRSVVFLGLEGGNKYTVRVTAVSGDQTSPPQFLLIQTEPELPFVEREKTANYIKLTIYKPPGVVELYNVTCSQNCGSQSRPANQSTVVIEFGPLNPYTDYTFTIRAITGNKSSSLYVFSRTEEAAPSAVQNLNVVEISPRTVNVSWTPPLYPNGIIRSYHILYTAEDETGHLMDQGQADIILTPELMSAQIFREKFVNLKAGLKYTFKVSAKTVFQNIPETFDIILRTYNPPIKDGLNLSQTKPKRLTSGGQTVTPSTITANFTNAFSDKYGKIQAYTVIIATDPDEEHIKTSTLPDWKAAQINPNIKAYQTVRNCSDFFLQTSSCGRTRARRSTGTTNFKVFEIGVETDCTNVLYCNGPLKQNTKYYVRLRAYTAGGYADTAYSDPIVTATVAPPDDGTSMGAIIAAVVCSVFVIVFIIAVFFVRRRMQSKDPDLCPYPGATTPRNSFSRQKKSHEVKIADFKEYVKTLSADSDFKYAEHFEDLKEVGREQSCSAAELPVNRGKNRFTNILPYDHSRVKLLPTDDEEGSDYINANYMPGFTSKREYVVTQGPLPSTRDDFWRMVWEQNIRNIVMLTRCTEKGREKCDHYWPPNSDAMFYGDLQVAVLTETRFPSWSITEMRIAYGNVTRPIRHFHFTAWPDFGVPERPQTLIKFVRIVRDQLIRECGPILVHCSAGVGRSGTFIVLDRLLQEIKERDTVDIFSIVHDLRKERVWMVQTEQQYVCVHQCLLCVLEGREEEHVYQNVGIANAAFDADDEGINVEIP</sequence>
<keyword evidence="4 13" id="KW-0732">Signal</keyword>
<dbReference type="InterPro" id="IPR013783">
    <property type="entry name" value="Ig-like_fold"/>
</dbReference>
<keyword evidence="17" id="KW-1185">Reference proteome</keyword>
<dbReference type="PANTHER" id="PTHR46957">
    <property type="entry name" value="CYTOKINE RECEPTOR"/>
    <property type="match status" value="1"/>
</dbReference>
<name>A0A8B8ADX8_CRAVI</name>
<dbReference type="SMART" id="SM00404">
    <property type="entry name" value="PTPc_motif"/>
    <property type="match status" value="1"/>
</dbReference>
<dbReference type="SMART" id="SM00194">
    <property type="entry name" value="PTPc"/>
    <property type="match status" value="1"/>
</dbReference>
<protein>
    <recommendedName>
        <fullName evidence="2">protein-tyrosine-phosphatase</fullName>
        <ecNumber evidence="2">3.1.3.48</ecNumber>
    </recommendedName>
</protein>
<comment type="catalytic activity">
    <reaction evidence="11">
        <text>O-phospho-L-tyrosyl-[protein] + H2O = L-tyrosyl-[protein] + phosphate</text>
        <dbReference type="Rhea" id="RHEA:10684"/>
        <dbReference type="Rhea" id="RHEA-COMP:10136"/>
        <dbReference type="Rhea" id="RHEA-COMP:20101"/>
        <dbReference type="ChEBI" id="CHEBI:15377"/>
        <dbReference type="ChEBI" id="CHEBI:43474"/>
        <dbReference type="ChEBI" id="CHEBI:46858"/>
        <dbReference type="ChEBI" id="CHEBI:61978"/>
        <dbReference type="EC" id="3.1.3.48"/>
    </reaction>
</comment>
<dbReference type="RefSeq" id="XP_022288698.1">
    <property type="nucleotide sequence ID" value="XM_022432990.1"/>
</dbReference>
<evidence type="ECO:0000256" key="3">
    <source>
        <dbReference type="ARBA" id="ARBA00022692"/>
    </source>
</evidence>
<dbReference type="PANTHER" id="PTHR46957:SF3">
    <property type="entry name" value="CYTOKINE RECEPTOR"/>
    <property type="match status" value="1"/>
</dbReference>
<dbReference type="Proteomes" id="UP000694844">
    <property type="component" value="Chromosome 6"/>
</dbReference>
<accession>A0A8B8ADX8</accession>
<dbReference type="GeneID" id="111100866"/>
<keyword evidence="8 12" id="KW-1133">Transmembrane helix</keyword>
<feature type="domain" description="Tyrosine-protein phosphatase" evidence="14">
    <location>
        <begin position="1461"/>
        <end position="1716"/>
    </location>
</feature>
<dbReference type="InterPro" id="IPR050713">
    <property type="entry name" value="RTP_Phos/Ushers"/>
</dbReference>
<feature type="domain" description="Fibronectin type-III" evidence="16">
    <location>
        <begin position="283"/>
        <end position="378"/>
    </location>
</feature>
<dbReference type="KEGG" id="cvn:111100866"/>
<evidence type="ECO:0000259" key="14">
    <source>
        <dbReference type="PROSITE" id="PS50055"/>
    </source>
</evidence>
<evidence type="ECO:0000313" key="17">
    <source>
        <dbReference type="Proteomes" id="UP000694844"/>
    </source>
</evidence>
<keyword evidence="10" id="KW-0325">Glycoprotein</keyword>